<reference evidence="1 2" key="1">
    <citation type="submission" date="2018-12" db="EMBL/GenBank/DDBJ databases">
        <authorList>
            <consortium name="Pathogen Informatics"/>
        </authorList>
    </citation>
    <scope>NUCLEOTIDE SEQUENCE [LARGE SCALE GENOMIC DNA]</scope>
    <source>
        <strain evidence="1 2">NCTC7406</strain>
    </source>
</reference>
<sequence length="124" mass="14433">MEDIVVRGIKPLVQQHSRDAAFYWQQINIGRFSPLVTSQKRHHFRRQLNAHIDGLRAAGQEGWDAAFKNYSRWKTESEAFICWLLALEQDEPSHIRMLHNIAQSNRPNVVNEQGKSTNSTEEHL</sequence>
<evidence type="ECO:0000313" key="2">
    <source>
        <dbReference type="Proteomes" id="UP000276345"/>
    </source>
</evidence>
<dbReference type="EMBL" id="LR134142">
    <property type="protein sequence ID" value="VEA03311.1"/>
    <property type="molecule type" value="Genomic_DNA"/>
</dbReference>
<dbReference type="AlphaFoldDB" id="A0A3S4EMS8"/>
<evidence type="ECO:0000313" key="1">
    <source>
        <dbReference type="EMBL" id="VEA03311.1"/>
    </source>
</evidence>
<name>A0A3S4EMS8_SALET</name>
<protein>
    <submittedName>
        <fullName evidence="1">Uncharacterized protein</fullName>
    </submittedName>
</protein>
<dbReference type="Proteomes" id="UP000276345">
    <property type="component" value="Chromosome"/>
</dbReference>
<accession>A0A3S4EMS8</accession>
<proteinExistence type="predicted"/>
<organism evidence="1 2">
    <name type="scientific">Salmonella enterica subsp. enterica serovar Sanjuan</name>
    <dbReference type="NCBI Taxonomy" id="1160765"/>
    <lineage>
        <taxon>Bacteria</taxon>
        <taxon>Pseudomonadati</taxon>
        <taxon>Pseudomonadota</taxon>
        <taxon>Gammaproteobacteria</taxon>
        <taxon>Enterobacterales</taxon>
        <taxon>Enterobacteriaceae</taxon>
        <taxon>Salmonella</taxon>
    </lineage>
</organism>
<gene>
    <name evidence="1" type="ORF">NCTC7406_00800</name>
</gene>